<dbReference type="AlphaFoldDB" id="A0AAU6Q711"/>
<evidence type="ECO:0000313" key="2">
    <source>
        <dbReference type="EMBL" id="WYF46430.1"/>
    </source>
</evidence>
<evidence type="ECO:0000259" key="1">
    <source>
        <dbReference type="PROSITE" id="PS50943"/>
    </source>
</evidence>
<dbReference type="RefSeq" id="WP_339097909.1">
    <property type="nucleotide sequence ID" value="NZ_CP149783.1"/>
</dbReference>
<dbReference type="SMART" id="SM00530">
    <property type="entry name" value="HTH_XRE"/>
    <property type="match status" value="1"/>
</dbReference>
<feature type="domain" description="HTH cro/C1-type" evidence="1">
    <location>
        <begin position="55"/>
        <end position="76"/>
    </location>
</feature>
<dbReference type="InterPro" id="IPR010982">
    <property type="entry name" value="Lambda_DNA-bd_dom_sf"/>
</dbReference>
<proteinExistence type="predicted"/>
<dbReference type="GO" id="GO:0003677">
    <property type="term" value="F:DNA binding"/>
    <property type="evidence" value="ECO:0007669"/>
    <property type="project" value="InterPro"/>
</dbReference>
<sequence length="126" mass="14028">MTPDPSNRSSRVHPIGKLITAYMQERGISTLPEFAASAELSQTTIYDLIRPSSNKYPSLPTLVQLAKVLERPTHELLYLFAPDAPGAPVDPSSTQKSAKDRLREIGQHLPDTATFLQERKKDVGEW</sequence>
<dbReference type="InterPro" id="IPR001387">
    <property type="entry name" value="Cro/C1-type_HTH"/>
</dbReference>
<dbReference type="SUPFAM" id="SSF47413">
    <property type="entry name" value="lambda repressor-like DNA-binding domains"/>
    <property type="match status" value="1"/>
</dbReference>
<organism evidence="2">
    <name type="scientific">Deinococcus sp. VB142</name>
    <dbReference type="NCBI Taxonomy" id="3112952"/>
    <lineage>
        <taxon>Bacteria</taxon>
        <taxon>Thermotogati</taxon>
        <taxon>Deinococcota</taxon>
        <taxon>Deinococci</taxon>
        <taxon>Deinococcales</taxon>
        <taxon>Deinococcaceae</taxon>
        <taxon>Deinococcus</taxon>
    </lineage>
</organism>
<name>A0AAU6Q711_9DEIO</name>
<reference evidence="2" key="1">
    <citation type="submission" date="2024-03" db="EMBL/GenBank/DDBJ databases">
        <title>Deinococcus weizhi sp. nov., isolated from human skin.</title>
        <authorList>
            <person name="Wei Z."/>
            <person name="Tian F."/>
            <person name="Yang C."/>
            <person name="Xin L.T."/>
            <person name="Wen Z.J."/>
            <person name="Lan K.C."/>
            <person name="Yu L."/>
            <person name="Zhe W."/>
            <person name="Dan F.D."/>
            <person name="Jun W."/>
            <person name="Rui Z."/>
            <person name="Yong X.J."/>
            <person name="Ting Y."/>
            <person name="Wei X."/>
            <person name="Xu Z.G."/>
            <person name="Xin Z."/>
            <person name="Dong F.G."/>
            <person name="Ni X.M."/>
            <person name="Zheng M.G."/>
            <person name="Chun Y."/>
            <person name="Qian W.X."/>
        </authorList>
    </citation>
    <scope>NUCLEOTIDE SEQUENCE</scope>
    <source>
        <strain evidence="2">VB142</strain>
    </source>
</reference>
<dbReference type="EMBL" id="CP149783">
    <property type="protein sequence ID" value="WYF46430.1"/>
    <property type="molecule type" value="Genomic_DNA"/>
</dbReference>
<dbReference type="CDD" id="cd00093">
    <property type="entry name" value="HTH_XRE"/>
    <property type="match status" value="1"/>
</dbReference>
<dbReference type="Gene3D" id="1.10.260.40">
    <property type="entry name" value="lambda repressor-like DNA-binding domains"/>
    <property type="match status" value="1"/>
</dbReference>
<accession>A0AAU6Q711</accession>
<protein>
    <submittedName>
        <fullName evidence="2">Helix-turn-helix transcriptional regulator</fullName>
    </submittedName>
</protein>
<gene>
    <name evidence="2" type="ORF">WDJ50_15335</name>
</gene>
<dbReference type="PROSITE" id="PS50943">
    <property type="entry name" value="HTH_CROC1"/>
    <property type="match status" value="1"/>
</dbReference>